<sequence>MDEVETPDTGISTTSSTSANLFFAGIEIHKTPATPTETDDDFGPQTPTTVQKNLCLNATSTTMELDLSDGEDEPEPAMQKRLCVCASRPQEISQSAGQPQPKDLGISFPYHTKQITDDYTVSHEIIGIGESGKVMACYSKIDGKKYALKVLRDGPKSRREVYLHYLSCNHENIVSIIDIYENTFDNVRCLLVVIEFLEGGDLLTQFENQGSQPYKEEQVAKIMKQIGSAVQFLHDMNIAHRDIKLENILCTSTDSENCIYKLGDFGFAKRPERNHLMESPCCTPFYAPPEVLKHDFYDKSCDMWSLGVVMYILLCGYPPFYSMKGLPFSPGMQQRITTGLYAFPPDEWDVVKESTKDEVRHLLTTDPAKRTTIYDLMKSCFITREYSMMIPSNGSDSGLSDGGSPLPGFPDDSTDSGTPDIDGIGDIPLTMKAPVARKTDSSMSARTFLTKPLVKAPRLHSIQEEINKALDYMRLGNEECYIKNLKTSGNTLLARRLNRLSTD</sequence>
<protein>
    <submittedName>
        <fullName evidence="2">Non-specific serine/threonine protein kinase</fullName>
    </submittedName>
</protein>
<name>A0AC34R183_9BILA</name>
<dbReference type="WBParaSite" id="JU765_v2.g2397.t1">
    <property type="protein sequence ID" value="JU765_v2.g2397.t1"/>
    <property type="gene ID" value="JU765_v2.g2397"/>
</dbReference>
<evidence type="ECO:0000313" key="1">
    <source>
        <dbReference type="Proteomes" id="UP000887576"/>
    </source>
</evidence>
<reference evidence="2" key="1">
    <citation type="submission" date="2022-11" db="UniProtKB">
        <authorList>
            <consortium name="WormBaseParasite"/>
        </authorList>
    </citation>
    <scope>IDENTIFICATION</scope>
</reference>
<evidence type="ECO:0000313" key="2">
    <source>
        <dbReference type="WBParaSite" id="JU765_v2.g2397.t1"/>
    </source>
</evidence>
<organism evidence="1 2">
    <name type="scientific">Panagrolaimus sp. JU765</name>
    <dbReference type="NCBI Taxonomy" id="591449"/>
    <lineage>
        <taxon>Eukaryota</taxon>
        <taxon>Metazoa</taxon>
        <taxon>Ecdysozoa</taxon>
        <taxon>Nematoda</taxon>
        <taxon>Chromadorea</taxon>
        <taxon>Rhabditida</taxon>
        <taxon>Tylenchina</taxon>
        <taxon>Panagrolaimomorpha</taxon>
        <taxon>Panagrolaimoidea</taxon>
        <taxon>Panagrolaimidae</taxon>
        <taxon>Panagrolaimus</taxon>
    </lineage>
</organism>
<dbReference type="Proteomes" id="UP000887576">
    <property type="component" value="Unplaced"/>
</dbReference>
<proteinExistence type="predicted"/>
<accession>A0AC34R183</accession>